<accession>U4LJW9</accession>
<name>U4LJW9_PYROM</name>
<evidence type="ECO:0000313" key="2">
    <source>
        <dbReference type="EMBL" id="CCX31837.1"/>
    </source>
</evidence>
<gene>
    <name evidence="2" type="ORF">PCON_11507</name>
</gene>
<protein>
    <submittedName>
        <fullName evidence="2">Uncharacterized protein</fullName>
    </submittedName>
</protein>
<evidence type="ECO:0000313" key="3">
    <source>
        <dbReference type="Proteomes" id="UP000018144"/>
    </source>
</evidence>
<dbReference type="EMBL" id="HF935655">
    <property type="protein sequence ID" value="CCX31837.1"/>
    <property type="molecule type" value="Genomic_DNA"/>
</dbReference>
<feature type="region of interest" description="Disordered" evidence="1">
    <location>
        <begin position="1"/>
        <end position="120"/>
    </location>
</feature>
<keyword evidence="3" id="KW-1185">Reference proteome</keyword>
<dbReference type="AlphaFoldDB" id="U4LJW9"/>
<feature type="compositionally biased region" description="Pro residues" evidence="1">
    <location>
        <begin position="25"/>
        <end position="39"/>
    </location>
</feature>
<feature type="compositionally biased region" description="Polar residues" evidence="1">
    <location>
        <begin position="70"/>
        <end position="87"/>
    </location>
</feature>
<proteinExistence type="predicted"/>
<sequence>MSAIHVGFGLQRLPPPNPTNKASPKPRPSPSPKPKPKNPTNPNTGGGLILPSSGDFPKSQPIKPAPNPPSSEGSKTNPVKSPGTLNGDNDKDIVKTNPIKPGDGKPGTSLENPASALPGALPGLNKVNVTQPYEGLFNDGDINFGTELPVQIFEGNITIINPVSTPLILSDSGYWNSVQLNQKYIPGILISVNIFFSLLESLVSETIALFGKSWRQEWSKFRKVEKHDMDIERAIKCGCADCSKVYAPIPKGFVAPWNKAWVVVKKRPRATKAPGRRGRPLHSDINAPMGAKRLSIPGSIIEEDEESMRAFNSALATSTANYADTIPDTVADMEMNIESLVHDPGLTLKRQKSKTPKWLEDATIGEIERVTGGAIKRESFGI</sequence>
<reference evidence="2 3" key="1">
    <citation type="journal article" date="2013" name="PLoS Genet.">
        <title>The genome and development-dependent transcriptomes of Pyronema confluens: a window into fungal evolution.</title>
        <authorList>
            <person name="Traeger S."/>
            <person name="Altegoer F."/>
            <person name="Freitag M."/>
            <person name="Gabaldon T."/>
            <person name="Kempken F."/>
            <person name="Kumar A."/>
            <person name="Marcet-Houben M."/>
            <person name="Poggeler S."/>
            <person name="Stajich J.E."/>
            <person name="Nowrousian M."/>
        </authorList>
    </citation>
    <scope>NUCLEOTIDE SEQUENCE [LARGE SCALE GENOMIC DNA]</scope>
    <source>
        <strain evidence="3">CBS 100304</strain>
        <tissue evidence="2">Vegetative mycelium</tissue>
    </source>
</reference>
<dbReference type="Proteomes" id="UP000018144">
    <property type="component" value="Unassembled WGS sequence"/>
</dbReference>
<dbReference type="OrthoDB" id="10514964at2759"/>
<evidence type="ECO:0000256" key="1">
    <source>
        <dbReference type="SAM" id="MobiDB-lite"/>
    </source>
</evidence>
<organism evidence="2 3">
    <name type="scientific">Pyronema omphalodes (strain CBS 100304)</name>
    <name type="common">Pyronema confluens</name>
    <dbReference type="NCBI Taxonomy" id="1076935"/>
    <lineage>
        <taxon>Eukaryota</taxon>
        <taxon>Fungi</taxon>
        <taxon>Dikarya</taxon>
        <taxon>Ascomycota</taxon>
        <taxon>Pezizomycotina</taxon>
        <taxon>Pezizomycetes</taxon>
        <taxon>Pezizales</taxon>
        <taxon>Pyronemataceae</taxon>
        <taxon>Pyronema</taxon>
    </lineage>
</organism>